<dbReference type="Proteomes" id="UP000275925">
    <property type="component" value="Unassembled WGS sequence"/>
</dbReference>
<evidence type="ECO:0000313" key="3">
    <source>
        <dbReference type="Proteomes" id="UP000275925"/>
    </source>
</evidence>
<feature type="transmembrane region" description="Helical" evidence="1">
    <location>
        <begin position="52"/>
        <end position="75"/>
    </location>
</feature>
<sequence length="80" mass="8492">MDLQARGAVQILDDRLAAIGLNPNVKMEAGYLTLAAEMGIGAVDTFTPPPPLIAVASRAGAQYIALMMILLIFTISRSMM</sequence>
<name>A0A388TFB1_9BACT</name>
<protein>
    <submittedName>
        <fullName evidence="2">Uncharacterized protein</fullName>
    </submittedName>
</protein>
<evidence type="ECO:0000313" key="2">
    <source>
        <dbReference type="EMBL" id="GBR75730.1"/>
    </source>
</evidence>
<proteinExistence type="predicted"/>
<organism evidence="2 3">
    <name type="scientific">Candidatus Termititenax persephonae</name>
    <dbReference type="NCBI Taxonomy" id="2218525"/>
    <lineage>
        <taxon>Bacteria</taxon>
        <taxon>Bacillati</taxon>
        <taxon>Candidatus Margulisiibacteriota</taxon>
        <taxon>Candidatus Termititenacia</taxon>
        <taxon>Candidatus Termititenacales</taxon>
        <taxon>Candidatus Termititenacaceae</taxon>
        <taxon>Candidatus Termititenax</taxon>
    </lineage>
</organism>
<comment type="caution">
    <text evidence="2">The sequence shown here is derived from an EMBL/GenBank/DDBJ whole genome shotgun (WGS) entry which is preliminary data.</text>
</comment>
<accession>A0A388TFB1</accession>
<keyword evidence="1" id="KW-1133">Transmembrane helix</keyword>
<keyword evidence="1" id="KW-0472">Membrane</keyword>
<keyword evidence="3" id="KW-1185">Reference proteome</keyword>
<gene>
    <name evidence="2" type="ORF">NO2_0378</name>
</gene>
<evidence type="ECO:0000256" key="1">
    <source>
        <dbReference type="SAM" id="Phobius"/>
    </source>
</evidence>
<dbReference type="AlphaFoldDB" id="A0A388TFB1"/>
<reference evidence="2 3" key="1">
    <citation type="journal article" date="2019" name="ISME J.">
        <title>Genome analyses of uncultured TG2/ZB3 bacteria in 'Margulisbacteria' specifically attached to ectosymbiotic spirochetes of protists in the termite gut.</title>
        <authorList>
            <person name="Utami Y.D."/>
            <person name="Kuwahara H."/>
            <person name="Igai K."/>
            <person name="Murakami T."/>
            <person name="Sugaya K."/>
            <person name="Morikawa T."/>
            <person name="Nagura Y."/>
            <person name="Yuki M."/>
            <person name="Deevong P."/>
            <person name="Inoue T."/>
            <person name="Kihara K."/>
            <person name="Lo N."/>
            <person name="Yamada A."/>
            <person name="Ohkuma M."/>
            <person name="Hongoh Y."/>
        </authorList>
    </citation>
    <scope>NUCLEOTIDE SEQUENCE [LARGE SCALE GENOMIC DNA]</scope>
    <source>
        <strain evidence="2">NkOx7-02</strain>
    </source>
</reference>
<dbReference type="EMBL" id="BGZO01000006">
    <property type="protein sequence ID" value="GBR75730.1"/>
    <property type="molecule type" value="Genomic_DNA"/>
</dbReference>
<keyword evidence="1" id="KW-0812">Transmembrane</keyword>